<dbReference type="AlphaFoldDB" id="A0A444M9Y9"/>
<keyword evidence="3" id="KW-1185">Reference proteome</keyword>
<evidence type="ECO:0000313" key="2">
    <source>
        <dbReference type="EMBL" id="RWY39952.1"/>
    </source>
</evidence>
<dbReference type="Proteomes" id="UP000287168">
    <property type="component" value="Unassembled WGS sequence"/>
</dbReference>
<reference evidence="2 3" key="1">
    <citation type="journal article" date="2015" name="Int. J. Syst. Evol. Microbiol.">
        <title>Gemmobacter intermedius sp. nov., isolated from a white stork (Ciconia ciconia).</title>
        <authorList>
            <person name="Kampfer P."/>
            <person name="Jerzak L."/>
            <person name="Wilharm G."/>
            <person name="Golke J."/>
            <person name="Busse H.J."/>
            <person name="Glaeser S.P."/>
        </authorList>
    </citation>
    <scope>NUCLEOTIDE SEQUENCE [LARGE SCALE GENOMIC DNA]</scope>
    <source>
        <strain evidence="2 3">119/4</strain>
    </source>
</reference>
<gene>
    <name evidence="2" type="ORF">EP867_13325</name>
</gene>
<protein>
    <submittedName>
        <fullName evidence="2">Uncharacterized protein</fullName>
    </submittedName>
</protein>
<accession>A0A444M9Y9</accession>
<sequence>MAGITSPAPVVSGQILGQAALDLIGPTGGGAGAGTAPPDTVRLGGPVSREQRRLIDRLLSQNEASVGGTAGLIRPAAPSHRSSF</sequence>
<name>A0A444M9Y9_9RHOB</name>
<comment type="caution">
    <text evidence="2">The sequence shown here is derived from an EMBL/GenBank/DDBJ whole genome shotgun (WGS) entry which is preliminary data.</text>
</comment>
<feature type="region of interest" description="Disordered" evidence="1">
    <location>
        <begin position="26"/>
        <end position="46"/>
    </location>
</feature>
<organism evidence="2 3">
    <name type="scientific">Falsigemmobacter intermedius</name>
    <dbReference type="NCBI Taxonomy" id="1553448"/>
    <lineage>
        <taxon>Bacteria</taxon>
        <taxon>Pseudomonadati</taxon>
        <taxon>Pseudomonadota</taxon>
        <taxon>Alphaproteobacteria</taxon>
        <taxon>Rhodobacterales</taxon>
        <taxon>Paracoccaceae</taxon>
        <taxon>Falsigemmobacter</taxon>
    </lineage>
</organism>
<evidence type="ECO:0000256" key="1">
    <source>
        <dbReference type="SAM" id="MobiDB-lite"/>
    </source>
</evidence>
<evidence type="ECO:0000313" key="3">
    <source>
        <dbReference type="Proteomes" id="UP000287168"/>
    </source>
</evidence>
<proteinExistence type="predicted"/>
<dbReference type="EMBL" id="SBLC01000019">
    <property type="protein sequence ID" value="RWY39952.1"/>
    <property type="molecule type" value="Genomic_DNA"/>
</dbReference>